<evidence type="ECO:0008006" key="3">
    <source>
        <dbReference type="Google" id="ProtNLM"/>
    </source>
</evidence>
<evidence type="ECO:0000313" key="1">
    <source>
        <dbReference type="EMBL" id="THV00094.1"/>
    </source>
</evidence>
<name>A0A4S8MDJ1_DENBC</name>
<gene>
    <name evidence="1" type="ORF">K435DRAFT_468811</name>
</gene>
<protein>
    <recommendedName>
        <fullName evidence="3">Protein kinase domain-containing protein</fullName>
    </recommendedName>
</protein>
<sequence>MVHVESQFLTRLVSSMVSSDMRFIQQLSIREVNWERQPWWEPWPRLKYTTTAYKISLFGHAVGASTHCVAVRYSGKDAYAAWERDFLQYSNHHPNLVHLFGFNRQKSNPSLIFCDDVVTLMQVWEDCSPIVKSYIHHSFELARAEAKGEFRKICFGSQGPSETMPYEFKYGVDIFGSSSITLPFSLYHDEAGLKRYLLGMMGQKNSLLLGPSFMQIPFSYSLNDFTSTEVIFLPSVLWQGRDGLRQKFIGSFKNMDQSYSYILGPWRCDDNNGKLLGIGWTR</sequence>
<dbReference type="Proteomes" id="UP000297245">
    <property type="component" value="Unassembled WGS sequence"/>
</dbReference>
<dbReference type="AlphaFoldDB" id="A0A4S8MDJ1"/>
<reference evidence="1 2" key="1">
    <citation type="journal article" date="2019" name="Nat. Ecol. Evol.">
        <title>Megaphylogeny resolves global patterns of mushroom evolution.</title>
        <authorList>
            <person name="Varga T."/>
            <person name="Krizsan K."/>
            <person name="Foldi C."/>
            <person name="Dima B."/>
            <person name="Sanchez-Garcia M."/>
            <person name="Sanchez-Ramirez S."/>
            <person name="Szollosi G.J."/>
            <person name="Szarkandi J.G."/>
            <person name="Papp V."/>
            <person name="Albert L."/>
            <person name="Andreopoulos W."/>
            <person name="Angelini C."/>
            <person name="Antonin V."/>
            <person name="Barry K.W."/>
            <person name="Bougher N.L."/>
            <person name="Buchanan P."/>
            <person name="Buyck B."/>
            <person name="Bense V."/>
            <person name="Catcheside P."/>
            <person name="Chovatia M."/>
            <person name="Cooper J."/>
            <person name="Damon W."/>
            <person name="Desjardin D."/>
            <person name="Finy P."/>
            <person name="Geml J."/>
            <person name="Haridas S."/>
            <person name="Hughes K."/>
            <person name="Justo A."/>
            <person name="Karasinski D."/>
            <person name="Kautmanova I."/>
            <person name="Kiss B."/>
            <person name="Kocsube S."/>
            <person name="Kotiranta H."/>
            <person name="LaButti K.M."/>
            <person name="Lechner B.E."/>
            <person name="Liimatainen K."/>
            <person name="Lipzen A."/>
            <person name="Lukacs Z."/>
            <person name="Mihaltcheva S."/>
            <person name="Morgado L.N."/>
            <person name="Niskanen T."/>
            <person name="Noordeloos M.E."/>
            <person name="Ohm R.A."/>
            <person name="Ortiz-Santana B."/>
            <person name="Ovrebo C."/>
            <person name="Racz N."/>
            <person name="Riley R."/>
            <person name="Savchenko A."/>
            <person name="Shiryaev A."/>
            <person name="Soop K."/>
            <person name="Spirin V."/>
            <person name="Szebenyi C."/>
            <person name="Tomsovsky M."/>
            <person name="Tulloss R.E."/>
            <person name="Uehling J."/>
            <person name="Grigoriev I.V."/>
            <person name="Vagvolgyi C."/>
            <person name="Papp T."/>
            <person name="Martin F.M."/>
            <person name="Miettinen O."/>
            <person name="Hibbett D.S."/>
            <person name="Nagy L.G."/>
        </authorList>
    </citation>
    <scope>NUCLEOTIDE SEQUENCE [LARGE SCALE GENOMIC DNA]</scope>
    <source>
        <strain evidence="1 2">CBS 962.96</strain>
    </source>
</reference>
<keyword evidence="2" id="KW-1185">Reference proteome</keyword>
<organism evidence="1 2">
    <name type="scientific">Dendrothele bispora (strain CBS 962.96)</name>
    <dbReference type="NCBI Taxonomy" id="1314807"/>
    <lineage>
        <taxon>Eukaryota</taxon>
        <taxon>Fungi</taxon>
        <taxon>Dikarya</taxon>
        <taxon>Basidiomycota</taxon>
        <taxon>Agaricomycotina</taxon>
        <taxon>Agaricomycetes</taxon>
        <taxon>Agaricomycetidae</taxon>
        <taxon>Agaricales</taxon>
        <taxon>Agaricales incertae sedis</taxon>
        <taxon>Dendrothele</taxon>
    </lineage>
</organism>
<proteinExistence type="predicted"/>
<accession>A0A4S8MDJ1</accession>
<evidence type="ECO:0000313" key="2">
    <source>
        <dbReference type="Proteomes" id="UP000297245"/>
    </source>
</evidence>
<dbReference type="EMBL" id="ML179109">
    <property type="protein sequence ID" value="THV00094.1"/>
    <property type="molecule type" value="Genomic_DNA"/>
</dbReference>